<dbReference type="NCBIfam" id="TIGR02937">
    <property type="entry name" value="sigma70-ECF"/>
    <property type="match status" value="1"/>
</dbReference>
<dbReference type="GO" id="GO:0016987">
    <property type="term" value="F:sigma factor activity"/>
    <property type="evidence" value="ECO:0007669"/>
    <property type="project" value="UniProtKB-KW"/>
</dbReference>
<dbReference type="RefSeq" id="WP_009598932.1">
    <property type="nucleotide sequence ID" value="NZ_CP076250.1"/>
</dbReference>
<dbReference type="InterPro" id="IPR039425">
    <property type="entry name" value="RNA_pol_sigma-70-like"/>
</dbReference>
<name>A0A0K2ZFU4_9XANT</name>
<organism evidence="7 8">
    <name type="scientific">Xanthomonas graminis pv. poae</name>
    <dbReference type="NCBI Taxonomy" id="227946"/>
    <lineage>
        <taxon>Bacteria</taxon>
        <taxon>Pseudomonadati</taxon>
        <taxon>Pseudomonadota</taxon>
        <taxon>Gammaproteobacteria</taxon>
        <taxon>Lysobacterales</taxon>
        <taxon>Lysobacteraceae</taxon>
        <taxon>Xanthomonas</taxon>
        <taxon>Xanthomonas translucens group</taxon>
        <taxon>Xanthomonas graminis</taxon>
    </lineage>
</organism>
<dbReference type="Pfam" id="PF04542">
    <property type="entry name" value="Sigma70_r2"/>
    <property type="match status" value="1"/>
</dbReference>
<feature type="domain" description="RNA polymerase sigma factor 70 region 4 type 2" evidence="6">
    <location>
        <begin position="113"/>
        <end position="164"/>
    </location>
</feature>
<dbReference type="SUPFAM" id="SSF88659">
    <property type="entry name" value="Sigma3 and sigma4 domains of RNA polymerase sigma factors"/>
    <property type="match status" value="1"/>
</dbReference>
<dbReference type="Gene3D" id="1.10.1740.10">
    <property type="match status" value="1"/>
</dbReference>
<keyword evidence="3" id="KW-0731">Sigma factor</keyword>
<dbReference type="PANTHER" id="PTHR43133:SF45">
    <property type="entry name" value="RNA POLYMERASE ECF-TYPE SIGMA FACTOR"/>
    <property type="match status" value="1"/>
</dbReference>
<dbReference type="InterPro" id="IPR036388">
    <property type="entry name" value="WH-like_DNA-bd_sf"/>
</dbReference>
<dbReference type="GO" id="GO:0003677">
    <property type="term" value="F:DNA binding"/>
    <property type="evidence" value="ECO:0007669"/>
    <property type="project" value="InterPro"/>
</dbReference>
<dbReference type="EMBL" id="CXOK01000018">
    <property type="protein sequence ID" value="CTP84616.1"/>
    <property type="molecule type" value="Genomic_DNA"/>
</dbReference>
<evidence type="ECO:0000259" key="5">
    <source>
        <dbReference type="Pfam" id="PF04542"/>
    </source>
</evidence>
<sequence>MPDAPTPAAPPAADFATLFQAHRGIAAKVAGSYCRHPDDRADLIQEIAAQAWRAFPRYDRLRPFSTWLYRIALNVAIGALRGRSRAHRQTLPLEDLDLADPHAADPERERQVQALYRFIAQLPALERALALLYLDERPQREIAEILGIGESNVSTRIGRLKQRLRDEL</sequence>
<evidence type="ECO:0000313" key="8">
    <source>
        <dbReference type="Proteomes" id="UP000041247"/>
    </source>
</evidence>
<keyword evidence="2" id="KW-0805">Transcription regulation</keyword>
<dbReference type="Proteomes" id="UP000041247">
    <property type="component" value="Unassembled WGS sequence"/>
</dbReference>
<comment type="similarity">
    <text evidence="1">Belongs to the sigma-70 factor family. ECF subfamily.</text>
</comment>
<reference evidence="7 8" key="1">
    <citation type="submission" date="2015-07" db="EMBL/GenBank/DDBJ databases">
        <authorList>
            <person name="Noorani M."/>
        </authorList>
    </citation>
    <scope>NUCLEOTIDE SEQUENCE [LARGE SCALE GENOMIC DNA]</scope>
    <source>
        <strain evidence="7">LMG728</strain>
    </source>
</reference>
<feature type="domain" description="RNA polymerase sigma-70 region 2" evidence="5">
    <location>
        <begin position="18"/>
        <end position="85"/>
    </location>
</feature>
<dbReference type="Pfam" id="PF08281">
    <property type="entry name" value="Sigma70_r4_2"/>
    <property type="match status" value="1"/>
</dbReference>
<dbReference type="Gene3D" id="1.10.10.10">
    <property type="entry name" value="Winged helix-like DNA-binding domain superfamily/Winged helix DNA-binding domain"/>
    <property type="match status" value="1"/>
</dbReference>
<dbReference type="InterPro" id="IPR014284">
    <property type="entry name" value="RNA_pol_sigma-70_dom"/>
</dbReference>
<accession>A0A0K2ZFU4</accession>
<protein>
    <submittedName>
        <fullName evidence="7">RNA polymerase sigma factor, sigma-70 family</fullName>
    </submittedName>
</protein>
<keyword evidence="4" id="KW-0804">Transcription</keyword>
<proteinExistence type="inferred from homology"/>
<dbReference type="InterPro" id="IPR013324">
    <property type="entry name" value="RNA_pol_sigma_r3/r4-like"/>
</dbReference>
<dbReference type="InterPro" id="IPR013249">
    <property type="entry name" value="RNA_pol_sigma70_r4_t2"/>
</dbReference>
<gene>
    <name evidence="7" type="ORF">XTPLMG728_0606</name>
</gene>
<dbReference type="SUPFAM" id="SSF88946">
    <property type="entry name" value="Sigma2 domain of RNA polymerase sigma factors"/>
    <property type="match status" value="1"/>
</dbReference>
<dbReference type="PANTHER" id="PTHR43133">
    <property type="entry name" value="RNA POLYMERASE ECF-TYPE SIGMA FACTO"/>
    <property type="match status" value="1"/>
</dbReference>
<evidence type="ECO:0000313" key="7">
    <source>
        <dbReference type="EMBL" id="CTP84616.1"/>
    </source>
</evidence>
<evidence type="ECO:0000256" key="1">
    <source>
        <dbReference type="ARBA" id="ARBA00010641"/>
    </source>
</evidence>
<evidence type="ECO:0000256" key="3">
    <source>
        <dbReference type="ARBA" id="ARBA00023082"/>
    </source>
</evidence>
<dbReference type="GO" id="GO:0006352">
    <property type="term" value="P:DNA-templated transcription initiation"/>
    <property type="evidence" value="ECO:0007669"/>
    <property type="project" value="InterPro"/>
</dbReference>
<dbReference type="InterPro" id="IPR013325">
    <property type="entry name" value="RNA_pol_sigma_r2"/>
</dbReference>
<evidence type="ECO:0000256" key="2">
    <source>
        <dbReference type="ARBA" id="ARBA00023015"/>
    </source>
</evidence>
<evidence type="ECO:0000256" key="4">
    <source>
        <dbReference type="ARBA" id="ARBA00023163"/>
    </source>
</evidence>
<dbReference type="InterPro" id="IPR007627">
    <property type="entry name" value="RNA_pol_sigma70_r2"/>
</dbReference>
<dbReference type="AlphaFoldDB" id="A0A0K2ZFU4"/>
<evidence type="ECO:0000259" key="6">
    <source>
        <dbReference type="Pfam" id="PF08281"/>
    </source>
</evidence>